<name>R4WEF2_RIPPE</name>
<evidence type="ECO:0000313" key="1">
    <source>
        <dbReference type="EMBL" id="BAN21658.1"/>
    </source>
</evidence>
<accession>R4WEF2</accession>
<dbReference type="EMBL" id="AK418533">
    <property type="protein sequence ID" value="BAN21658.1"/>
    <property type="molecule type" value="mRNA"/>
</dbReference>
<reference evidence="1" key="1">
    <citation type="journal article" date="2013" name="PLoS ONE">
        <title>Gene expression in gut symbiotic organ of stinkbug affected by extracellular bacterial symbiont.</title>
        <authorList>
            <person name="Futahashi R."/>
            <person name="Tanaka K."/>
            <person name="Tanahashi M."/>
            <person name="Nikoh N."/>
            <person name="Kikuchi Y."/>
            <person name="Lee B.L."/>
            <person name="Fukatsu T."/>
        </authorList>
    </citation>
    <scope>NUCLEOTIDE SEQUENCE</scope>
    <source>
        <tissue evidence="1">Midgut</tissue>
    </source>
</reference>
<sequence length="86" mass="9919">MGRGWNCPHLRTYLEQGVVLPPEFLSPAKLHRKEMVLSSLLQSFHQPNSTRREYTVLTLRRSWGKSSHQLSASALSILNSNYLKLR</sequence>
<feature type="non-terminal residue" evidence="1">
    <location>
        <position position="86"/>
    </location>
</feature>
<organism evidence="1">
    <name type="scientific">Riptortus pedestris</name>
    <name type="common">Bean bug</name>
    <dbReference type="NCBI Taxonomy" id="329032"/>
    <lineage>
        <taxon>Eukaryota</taxon>
        <taxon>Metazoa</taxon>
        <taxon>Ecdysozoa</taxon>
        <taxon>Arthropoda</taxon>
        <taxon>Hexapoda</taxon>
        <taxon>Insecta</taxon>
        <taxon>Pterygota</taxon>
        <taxon>Neoptera</taxon>
        <taxon>Paraneoptera</taxon>
        <taxon>Hemiptera</taxon>
        <taxon>Heteroptera</taxon>
        <taxon>Panheteroptera</taxon>
        <taxon>Pentatomomorpha</taxon>
        <taxon>Coreoidea</taxon>
        <taxon>Alydidae</taxon>
        <taxon>Riptortus</taxon>
    </lineage>
</organism>
<proteinExistence type="evidence at transcript level"/>
<protein>
    <submittedName>
        <fullName evidence="1">Unkown protein</fullName>
    </submittedName>
</protein>
<dbReference type="AlphaFoldDB" id="R4WEF2"/>